<accession>A0AAU9FJ60</accession>
<evidence type="ECO:0000256" key="1">
    <source>
        <dbReference type="SAM" id="Coils"/>
    </source>
</evidence>
<keyword evidence="1" id="KW-0175">Coiled coil</keyword>
<sequence>MRFRDSIYDLKFFNYTAEQISAERERLVQNMIGKAIENAIQKIETPATSIRLGAQKDEVIRRVEESALKNMKSLRELDKKYFRVPPHVLLVPDFHLEHQYTALDEEKKNAQLKQLEVRFRENLITLAKLEAEAKHYDSVAKIVQQETNMQKKVYEDCASINAYKLAKFATRVATIPN</sequence>
<dbReference type="Proteomes" id="UP001500889">
    <property type="component" value="Chromosome U"/>
</dbReference>
<dbReference type="AlphaFoldDB" id="A0AAU9FJ60"/>
<protein>
    <recommendedName>
        <fullName evidence="4">Protein MIS12 homolog</fullName>
    </recommendedName>
</protein>
<evidence type="ECO:0000313" key="2">
    <source>
        <dbReference type="EMBL" id="BFF95611.1"/>
    </source>
</evidence>
<reference evidence="2 3" key="1">
    <citation type="submission" date="2024-02" db="EMBL/GenBank/DDBJ databases">
        <title>A chromosome-level genome assembly of Drosophila madeirensis, a fruit fly species endemic to Madeira island.</title>
        <authorList>
            <person name="Tomihara K."/>
            <person name="Llopart A."/>
            <person name="Yamamoto D."/>
        </authorList>
    </citation>
    <scope>NUCLEOTIDE SEQUENCE [LARGE SCALE GENOMIC DNA]</scope>
    <source>
        <strain evidence="2 3">RF1</strain>
    </source>
</reference>
<proteinExistence type="predicted"/>
<organism evidence="2 3">
    <name type="scientific">Drosophila madeirensis</name>
    <name type="common">Fruit fly</name>
    <dbReference type="NCBI Taxonomy" id="30013"/>
    <lineage>
        <taxon>Eukaryota</taxon>
        <taxon>Metazoa</taxon>
        <taxon>Ecdysozoa</taxon>
        <taxon>Arthropoda</taxon>
        <taxon>Hexapoda</taxon>
        <taxon>Insecta</taxon>
        <taxon>Pterygota</taxon>
        <taxon>Neoptera</taxon>
        <taxon>Endopterygota</taxon>
        <taxon>Diptera</taxon>
        <taxon>Brachycera</taxon>
        <taxon>Muscomorpha</taxon>
        <taxon>Ephydroidea</taxon>
        <taxon>Drosophilidae</taxon>
        <taxon>Drosophila</taxon>
        <taxon>Sophophora</taxon>
    </lineage>
</organism>
<gene>
    <name evidence="2" type="ORF">DMAD_12976</name>
</gene>
<evidence type="ECO:0008006" key="4">
    <source>
        <dbReference type="Google" id="ProtNLM"/>
    </source>
</evidence>
<evidence type="ECO:0000313" key="3">
    <source>
        <dbReference type="Proteomes" id="UP001500889"/>
    </source>
</evidence>
<feature type="coiled-coil region" evidence="1">
    <location>
        <begin position="112"/>
        <end position="146"/>
    </location>
</feature>
<name>A0AAU9FJ60_DROMD</name>
<keyword evidence="3" id="KW-1185">Reference proteome</keyword>
<dbReference type="EMBL" id="AP029264">
    <property type="protein sequence ID" value="BFF95611.1"/>
    <property type="molecule type" value="Genomic_DNA"/>
</dbReference>